<dbReference type="AlphaFoldDB" id="W1NTP7"/>
<evidence type="ECO:0000256" key="8">
    <source>
        <dbReference type="ARBA" id="ARBA00023211"/>
    </source>
</evidence>
<feature type="signal peptide" evidence="12">
    <location>
        <begin position="1"/>
        <end position="23"/>
    </location>
</feature>
<dbReference type="Pfam" id="PF00190">
    <property type="entry name" value="Cupin_1"/>
    <property type="match status" value="1"/>
</dbReference>
<evidence type="ECO:0000256" key="9">
    <source>
        <dbReference type="PIRSR" id="PIRSR601929-1"/>
    </source>
</evidence>
<dbReference type="Gene3D" id="2.60.120.10">
    <property type="entry name" value="Jelly Rolls"/>
    <property type="match status" value="1"/>
</dbReference>
<feature type="binding site" evidence="9">
    <location>
        <position position="112"/>
    </location>
    <ligand>
        <name>oxalate</name>
        <dbReference type="ChEBI" id="CHEBI:30623"/>
    </ligand>
</feature>
<keyword evidence="6 12" id="KW-0732">Signal</keyword>
<dbReference type="GO" id="GO:0010497">
    <property type="term" value="P:plasmodesmata-mediated intercellular transport"/>
    <property type="evidence" value="ECO:0007669"/>
    <property type="project" value="UniProtKB-ARBA"/>
</dbReference>
<dbReference type="FunFam" id="2.60.120.10:FF:000025">
    <property type="entry name" value="germin-like protein subfamily 2 member 1"/>
    <property type="match status" value="1"/>
</dbReference>
<keyword evidence="5 9" id="KW-0479">Metal-binding</keyword>
<reference evidence="15" key="1">
    <citation type="journal article" date="2013" name="Science">
        <title>The Amborella genome and the evolution of flowering plants.</title>
        <authorList>
            <consortium name="Amborella Genome Project"/>
        </authorList>
    </citation>
    <scope>NUCLEOTIDE SEQUENCE [LARGE SCALE GENOMIC DNA]</scope>
</reference>
<evidence type="ECO:0000256" key="3">
    <source>
        <dbReference type="ARBA" id="ARBA00022523"/>
    </source>
</evidence>
<dbReference type="HOGENOM" id="CLU_015790_0_3_1"/>
<proteinExistence type="inferred from homology"/>
<comment type="similarity">
    <text evidence="2 12">Belongs to the germin family.</text>
</comment>
<organism evidence="14 15">
    <name type="scientific">Amborella trichopoda</name>
    <dbReference type="NCBI Taxonomy" id="13333"/>
    <lineage>
        <taxon>Eukaryota</taxon>
        <taxon>Viridiplantae</taxon>
        <taxon>Streptophyta</taxon>
        <taxon>Embryophyta</taxon>
        <taxon>Tracheophyta</taxon>
        <taxon>Spermatophyta</taxon>
        <taxon>Magnoliopsida</taxon>
        <taxon>Amborellales</taxon>
        <taxon>Amborellaceae</taxon>
        <taxon>Amborella</taxon>
    </lineage>
</organism>
<feature type="domain" description="Cupin type-1" evidence="13">
    <location>
        <begin position="69"/>
        <end position="213"/>
    </location>
</feature>
<keyword evidence="3 12" id="KW-0052">Apoplast</keyword>
<evidence type="ECO:0000256" key="7">
    <source>
        <dbReference type="ARBA" id="ARBA00023157"/>
    </source>
</evidence>
<sequence length="225" mass="24603">MTKQLFLLLFLFHFLILNRAASADPDPLFDFCVAAPKSTHYPGHSPNFPNHPCKDPSNATVEDFIYTLQSLSPENISAAGFSALAVGPSLFPGLNTLGMSFVRAEFARGAVNVPHFHPRATELAYVLEGEIYSGFVDSNNRIFARILKNGEVMVFPKGLVHFQMNVGKGNAVIFGCFNSQNPGLEKLPFTIFGSGIDGELLEKAFGMSKGEVQKMSGRFGPKEIR</sequence>
<dbReference type="SUPFAM" id="SSF51182">
    <property type="entry name" value="RmlC-like cupins"/>
    <property type="match status" value="1"/>
</dbReference>
<keyword evidence="8 9" id="KW-0464">Manganese</keyword>
<name>W1NTP7_AMBTC</name>
<keyword evidence="4 12" id="KW-0964">Secreted</keyword>
<dbReference type="GO" id="GO:0009506">
    <property type="term" value="C:plasmodesma"/>
    <property type="evidence" value="ECO:0007669"/>
    <property type="project" value="UniProtKB-ARBA"/>
</dbReference>
<evidence type="ECO:0000256" key="10">
    <source>
        <dbReference type="PIRSR" id="PIRSR601929-2"/>
    </source>
</evidence>
<feature type="binding site" evidence="9">
    <location>
        <position position="122"/>
    </location>
    <ligand>
        <name>oxalate</name>
        <dbReference type="ChEBI" id="CHEBI:30623"/>
    </ligand>
</feature>
<dbReference type="InterPro" id="IPR014710">
    <property type="entry name" value="RmlC-like_jellyroll"/>
</dbReference>
<feature type="disulfide bond" evidence="11">
    <location>
        <begin position="32"/>
        <end position="53"/>
    </location>
</feature>
<dbReference type="eggNOG" id="ENOG502RDTK">
    <property type="taxonomic scope" value="Eukaryota"/>
</dbReference>
<dbReference type="PRINTS" id="PR00325">
    <property type="entry name" value="GERMIN"/>
</dbReference>
<dbReference type="InterPro" id="IPR006045">
    <property type="entry name" value="Cupin_1"/>
</dbReference>
<dbReference type="GO" id="GO:2000280">
    <property type="term" value="P:regulation of root development"/>
    <property type="evidence" value="ECO:0007669"/>
    <property type="project" value="UniProtKB-ARBA"/>
</dbReference>
<evidence type="ECO:0000256" key="5">
    <source>
        <dbReference type="ARBA" id="ARBA00022723"/>
    </source>
</evidence>
<dbReference type="OrthoDB" id="1921208at2759"/>
<feature type="binding site" evidence="9">
    <location>
        <position position="117"/>
    </location>
    <ligand>
        <name>oxalate</name>
        <dbReference type="ChEBI" id="CHEBI:30623"/>
    </ligand>
</feature>
<comment type="subcellular location">
    <subcellularLocation>
        <location evidence="1 12">Secreted</location>
        <location evidence="1 12">Extracellular space</location>
        <location evidence="1 12">Apoplast</location>
    </subcellularLocation>
</comment>
<dbReference type="PANTHER" id="PTHR31238">
    <property type="entry name" value="GERMIN-LIKE PROTEIN SUBFAMILY 3 MEMBER 3"/>
    <property type="match status" value="1"/>
</dbReference>
<dbReference type="Proteomes" id="UP000017836">
    <property type="component" value="Unassembled WGS sequence"/>
</dbReference>
<gene>
    <name evidence="14" type="ORF">AMTR_s00114p00037920</name>
</gene>
<dbReference type="SMART" id="SM00835">
    <property type="entry name" value="Cupin_1"/>
    <property type="match status" value="1"/>
</dbReference>
<dbReference type="CDD" id="cd02241">
    <property type="entry name" value="cupin_OxOx"/>
    <property type="match status" value="1"/>
</dbReference>
<accession>W1NTP7</accession>
<dbReference type="Gramene" id="ERM98892">
    <property type="protein sequence ID" value="ERM98892"/>
    <property type="gene ID" value="AMTR_s00114p00037920"/>
</dbReference>
<protein>
    <recommendedName>
        <fullName evidence="12">Germin-like protein</fullName>
    </recommendedName>
</protein>
<dbReference type="OMA" id="RKRFAPH"/>
<evidence type="ECO:0000256" key="1">
    <source>
        <dbReference type="ARBA" id="ARBA00004271"/>
    </source>
</evidence>
<keyword evidence="7 11" id="KW-1015">Disulfide bond</keyword>
<evidence type="ECO:0000256" key="12">
    <source>
        <dbReference type="RuleBase" id="RU366015"/>
    </source>
</evidence>
<feature type="binding site" evidence="10">
    <location>
        <position position="122"/>
    </location>
    <ligand>
        <name>Mn(2+)</name>
        <dbReference type="ChEBI" id="CHEBI:29035"/>
    </ligand>
</feature>
<feature type="binding site" evidence="10">
    <location>
        <position position="115"/>
    </location>
    <ligand>
        <name>Mn(2+)</name>
        <dbReference type="ChEBI" id="CHEBI:29035"/>
    </ligand>
</feature>
<dbReference type="InterPro" id="IPR001929">
    <property type="entry name" value="Germin"/>
</dbReference>
<evidence type="ECO:0000256" key="6">
    <source>
        <dbReference type="ARBA" id="ARBA00022729"/>
    </source>
</evidence>
<keyword evidence="15" id="KW-1185">Reference proteome</keyword>
<feature type="binding site" evidence="10">
    <location>
        <position position="161"/>
    </location>
    <ligand>
        <name>Mn(2+)</name>
        <dbReference type="ChEBI" id="CHEBI:29035"/>
    </ligand>
</feature>
<evidence type="ECO:0000313" key="14">
    <source>
        <dbReference type="EMBL" id="ERM98892.1"/>
    </source>
</evidence>
<feature type="chain" id="PRO_5019614796" description="Germin-like protein" evidence="12">
    <location>
        <begin position="24"/>
        <end position="225"/>
    </location>
</feature>
<dbReference type="EMBL" id="KI395136">
    <property type="protein sequence ID" value="ERM98892.1"/>
    <property type="molecule type" value="Genomic_DNA"/>
</dbReference>
<dbReference type="GO" id="GO:0048046">
    <property type="term" value="C:apoplast"/>
    <property type="evidence" value="ECO:0007669"/>
    <property type="project" value="UniProtKB-SubCell"/>
</dbReference>
<evidence type="ECO:0000256" key="11">
    <source>
        <dbReference type="PIRSR" id="PIRSR601929-3"/>
    </source>
</evidence>
<evidence type="ECO:0000256" key="4">
    <source>
        <dbReference type="ARBA" id="ARBA00022525"/>
    </source>
</evidence>
<dbReference type="InterPro" id="IPR011051">
    <property type="entry name" value="RmlC_Cupin_sf"/>
</dbReference>
<evidence type="ECO:0000313" key="15">
    <source>
        <dbReference type="Proteomes" id="UP000017836"/>
    </source>
</evidence>
<evidence type="ECO:0000256" key="2">
    <source>
        <dbReference type="ARBA" id="ARBA00007456"/>
    </source>
</evidence>
<evidence type="ECO:0000259" key="13">
    <source>
        <dbReference type="SMART" id="SM00835"/>
    </source>
</evidence>
<feature type="binding site" evidence="10">
    <location>
        <position position="117"/>
    </location>
    <ligand>
        <name>Mn(2+)</name>
        <dbReference type="ChEBI" id="CHEBI:29035"/>
    </ligand>
</feature>
<dbReference type="KEGG" id="atr:18426909"/>
<dbReference type="GO" id="GO:0030145">
    <property type="term" value="F:manganese ion binding"/>
    <property type="evidence" value="ECO:0007669"/>
    <property type="project" value="UniProtKB-UniRule"/>
</dbReference>